<dbReference type="Proteomes" id="UP000789901">
    <property type="component" value="Unassembled WGS sequence"/>
</dbReference>
<comment type="caution">
    <text evidence="1">The sequence shown here is derived from an EMBL/GenBank/DDBJ whole genome shotgun (WGS) entry which is preliminary data.</text>
</comment>
<feature type="non-terminal residue" evidence="1">
    <location>
        <position position="1"/>
    </location>
</feature>
<protein>
    <submittedName>
        <fullName evidence="1">4651_t:CDS:1</fullName>
    </submittedName>
</protein>
<accession>A0ABN7V550</accession>
<proteinExistence type="predicted"/>
<dbReference type="EMBL" id="CAJVQB010009567">
    <property type="protein sequence ID" value="CAG8731427.1"/>
    <property type="molecule type" value="Genomic_DNA"/>
</dbReference>
<evidence type="ECO:0000313" key="2">
    <source>
        <dbReference type="Proteomes" id="UP000789901"/>
    </source>
</evidence>
<name>A0ABN7V550_GIGMA</name>
<sequence>LEKPKVTIEQKIIYMPNNEPIDLLFNIFEKDYLKQLESYLEEMLNEVNNKFINIGNLIS</sequence>
<reference evidence="1 2" key="1">
    <citation type="submission" date="2021-06" db="EMBL/GenBank/DDBJ databases">
        <authorList>
            <person name="Kallberg Y."/>
            <person name="Tangrot J."/>
            <person name="Rosling A."/>
        </authorList>
    </citation>
    <scope>NUCLEOTIDE SEQUENCE [LARGE SCALE GENOMIC DNA]</scope>
    <source>
        <strain evidence="1 2">120-4 pot B 10/14</strain>
    </source>
</reference>
<evidence type="ECO:0000313" key="1">
    <source>
        <dbReference type="EMBL" id="CAG8731427.1"/>
    </source>
</evidence>
<organism evidence="1 2">
    <name type="scientific">Gigaspora margarita</name>
    <dbReference type="NCBI Taxonomy" id="4874"/>
    <lineage>
        <taxon>Eukaryota</taxon>
        <taxon>Fungi</taxon>
        <taxon>Fungi incertae sedis</taxon>
        <taxon>Mucoromycota</taxon>
        <taxon>Glomeromycotina</taxon>
        <taxon>Glomeromycetes</taxon>
        <taxon>Diversisporales</taxon>
        <taxon>Gigasporaceae</taxon>
        <taxon>Gigaspora</taxon>
    </lineage>
</organism>
<keyword evidence="2" id="KW-1185">Reference proteome</keyword>
<gene>
    <name evidence="1" type="ORF">GMARGA_LOCUS14433</name>
</gene>